<proteinExistence type="predicted"/>
<dbReference type="Pfam" id="PF14568">
    <property type="entry name" value="SUKH_6"/>
    <property type="match status" value="1"/>
</dbReference>
<protein>
    <submittedName>
        <fullName evidence="1">SMI1/KNR4 family protein</fullName>
    </submittedName>
</protein>
<accession>A0A7Y8AN79</accession>
<reference evidence="1 2" key="1">
    <citation type="submission" date="2020-04" db="EMBL/GenBank/DDBJ databases">
        <title>Molecular characterization of pseudomonads from Agaricus bisporus reveal novel blotch 2 pathogens in Western Europe.</title>
        <authorList>
            <person name="Taparia T."/>
            <person name="Krijger M."/>
            <person name="Haynes E."/>
            <person name="Elpinstone J.G."/>
            <person name="Noble R."/>
            <person name="Van Der Wolf J."/>
        </authorList>
    </citation>
    <scope>NUCLEOTIDE SEQUENCE [LARGE SCALE GENOMIC DNA]</scope>
    <source>
        <strain evidence="1 2">IPO3746</strain>
    </source>
</reference>
<dbReference type="GeneID" id="55844882"/>
<dbReference type="InterPro" id="IPR037883">
    <property type="entry name" value="Knr4/Smi1-like_sf"/>
</dbReference>
<dbReference type="RefSeq" id="WP_016974467.1">
    <property type="nucleotide sequence ID" value="NZ_CP020369.1"/>
</dbReference>
<comment type="caution">
    <text evidence="1">The sequence shown here is derived from an EMBL/GenBank/DDBJ whole genome shotgun (WGS) entry which is preliminary data.</text>
</comment>
<dbReference type="Gene3D" id="3.40.1580.10">
    <property type="entry name" value="SMI1/KNR4-like"/>
    <property type="match status" value="1"/>
</dbReference>
<sequence>MQDFQVFIGNKKTEGVLSGLAAVDDLTLQALRKSQEKLPEDYIWFLKHVGCGELEAAGFMLYNGILGAEDVFDADTADSLKGILIFGDDMQGSCIGFDIINDWVVVKIDSSDMSREASYDTFSSFMCHLLGKGG</sequence>
<organism evidence="1 2">
    <name type="scientific">Pseudomonas tolaasii</name>
    <dbReference type="NCBI Taxonomy" id="29442"/>
    <lineage>
        <taxon>Bacteria</taxon>
        <taxon>Pseudomonadati</taxon>
        <taxon>Pseudomonadota</taxon>
        <taxon>Gammaproteobacteria</taxon>
        <taxon>Pseudomonadales</taxon>
        <taxon>Pseudomonadaceae</taxon>
        <taxon>Pseudomonas</taxon>
    </lineage>
</organism>
<gene>
    <name evidence="1" type="ORF">HX787_15100</name>
</gene>
<evidence type="ECO:0000313" key="1">
    <source>
        <dbReference type="EMBL" id="NWD37182.1"/>
    </source>
</evidence>
<dbReference type="EMBL" id="JACAQK010000011">
    <property type="protein sequence ID" value="NWD37182.1"/>
    <property type="molecule type" value="Genomic_DNA"/>
</dbReference>
<dbReference type="AlphaFoldDB" id="A0A7Y8AN79"/>
<dbReference type="Proteomes" id="UP000549134">
    <property type="component" value="Unassembled WGS sequence"/>
</dbReference>
<evidence type="ECO:0000313" key="2">
    <source>
        <dbReference type="Proteomes" id="UP000549134"/>
    </source>
</evidence>
<name>A0A7Y8AN79_PSETO</name>
<dbReference type="SUPFAM" id="SSF160631">
    <property type="entry name" value="SMI1/KNR4-like"/>
    <property type="match status" value="1"/>
</dbReference>